<evidence type="ECO:0000256" key="8">
    <source>
        <dbReference type="ARBA" id="ARBA00023170"/>
    </source>
</evidence>
<keyword evidence="7" id="KW-0472">Membrane</keyword>
<keyword evidence="2" id="KW-0813">Transport</keyword>
<evidence type="ECO:0000256" key="5">
    <source>
        <dbReference type="ARBA" id="ARBA00022729"/>
    </source>
</evidence>
<evidence type="ECO:0000256" key="7">
    <source>
        <dbReference type="ARBA" id="ARBA00023136"/>
    </source>
</evidence>
<evidence type="ECO:0000256" key="9">
    <source>
        <dbReference type="ARBA" id="ARBA00023237"/>
    </source>
</evidence>
<keyword evidence="9" id="KW-0998">Cell outer membrane</keyword>
<dbReference type="InterPro" id="IPR039426">
    <property type="entry name" value="TonB-dep_rcpt-like"/>
</dbReference>
<dbReference type="Proteomes" id="UP000198925">
    <property type="component" value="Unassembled WGS sequence"/>
</dbReference>
<evidence type="ECO:0000256" key="1">
    <source>
        <dbReference type="ARBA" id="ARBA00004571"/>
    </source>
</evidence>
<keyword evidence="4" id="KW-0812">Transmembrane</keyword>
<dbReference type="GO" id="GO:0044718">
    <property type="term" value="P:siderophore transmembrane transport"/>
    <property type="evidence" value="ECO:0007669"/>
    <property type="project" value="TreeGrafter"/>
</dbReference>
<feature type="region of interest" description="Disordered" evidence="10">
    <location>
        <begin position="232"/>
        <end position="254"/>
    </location>
</feature>
<keyword evidence="13" id="KW-1185">Reference proteome</keyword>
<protein>
    <submittedName>
        <fullName evidence="12">TonB dependent receptor</fullName>
    </submittedName>
</protein>
<dbReference type="STRING" id="938405.SAMN02927895_01268"/>
<keyword evidence="8 12" id="KW-0675">Receptor</keyword>
<dbReference type="PANTHER" id="PTHR30069:SF29">
    <property type="entry name" value="HEMOGLOBIN AND HEMOGLOBIN-HAPTOGLOBIN-BINDING PROTEIN 1-RELATED"/>
    <property type="match status" value="1"/>
</dbReference>
<evidence type="ECO:0000256" key="2">
    <source>
        <dbReference type="ARBA" id="ARBA00022448"/>
    </source>
</evidence>
<gene>
    <name evidence="12" type="ORF">SAMN04487779_101628</name>
</gene>
<dbReference type="InterPro" id="IPR000531">
    <property type="entry name" value="Beta-barrel_TonB"/>
</dbReference>
<dbReference type="RefSeq" id="WP_090664503.1">
    <property type="nucleotide sequence ID" value="NZ_FMZX01000016.1"/>
</dbReference>
<evidence type="ECO:0000256" key="6">
    <source>
        <dbReference type="ARBA" id="ARBA00023077"/>
    </source>
</evidence>
<reference evidence="12 13" key="1">
    <citation type="submission" date="2016-10" db="EMBL/GenBank/DDBJ databases">
        <authorList>
            <person name="de Groot N.N."/>
        </authorList>
    </citation>
    <scope>NUCLEOTIDE SEQUENCE [LARGE SCALE GENOMIC DNA]</scope>
    <source>
        <strain evidence="12 13">CPCC 100156</strain>
    </source>
</reference>
<dbReference type="GO" id="GO:0009279">
    <property type="term" value="C:cell outer membrane"/>
    <property type="evidence" value="ECO:0007669"/>
    <property type="project" value="UniProtKB-SubCell"/>
</dbReference>
<comment type="subcellular location">
    <subcellularLocation>
        <location evidence="1">Cell outer membrane</location>
        <topology evidence="1">Multi-pass membrane protein</topology>
    </subcellularLocation>
</comment>
<dbReference type="EMBL" id="FMZX01000016">
    <property type="protein sequence ID" value="SDD99672.1"/>
    <property type="molecule type" value="Genomic_DNA"/>
</dbReference>
<evidence type="ECO:0000313" key="13">
    <source>
        <dbReference type="Proteomes" id="UP000198925"/>
    </source>
</evidence>
<dbReference type="SUPFAM" id="SSF56935">
    <property type="entry name" value="Porins"/>
    <property type="match status" value="1"/>
</dbReference>
<evidence type="ECO:0000259" key="11">
    <source>
        <dbReference type="Pfam" id="PF00593"/>
    </source>
</evidence>
<keyword evidence="3" id="KW-1134">Transmembrane beta strand</keyword>
<accession>A0A1G6ZB23</accession>
<evidence type="ECO:0000256" key="4">
    <source>
        <dbReference type="ARBA" id="ARBA00022692"/>
    </source>
</evidence>
<organism evidence="12 13">
    <name type="scientific">Belnapia rosea</name>
    <dbReference type="NCBI Taxonomy" id="938405"/>
    <lineage>
        <taxon>Bacteria</taxon>
        <taxon>Pseudomonadati</taxon>
        <taxon>Pseudomonadota</taxon>
        <taxon>Alphaproteobacteria</taxon>
        <taxon>Acetobacterales</taxon>
        <taxon>Roseomonadaceae</taxon>
        <taxon>Belnapia</taxon>
    </lineage>
</organism>
<keyword evidence="5" id="KW-0732">Signal</keyword>
<dbReference type="AlphaFoldDB" id="A0A1G6ZB23"/>
<dbReference type="PANTHER" id="PTHR30069">
    <property type="entry name" value="TONB-DEPENDENT OUTER MEMBRANE RECEPTOR"/>
    <property type="match status" value="1"/>
</dbReference>
<keyword evidence="6" id="KW-0798">TonB box</keyword>
<dbReference type="Gene3D" id="2.40.170.20">
    <property type="entry name" value="TonB-dependent receptor, beta-barrel domain"/>
    <property type="match status" value="1"/>
</dbReference>
<evidence type="ECO:0000313" key="12">
    <source>
        <dbReference type="EMBL" id="SDD99672.1"/>
    </source>
</evidence>
<name>A0A1G6ZB23_9PROT</name>
<proteinExistence type="predicted"/>
<evidence type="ECO:0000256" key="3">
    <source>
        <dbReference type="ARBA" id="ARBA00022452"/>
    </source>
</evidence>
<evidence type="ECO:0000256" key="10">
    <source>
        <dbReference type="SAM" id="MobiDB-lite"/>
    </source>
</evidence>
<feature type="domain" description="TonB-dependent receptor-like beta-barrel" evidence="11">
    <location>
        <begin position="81"/>
        <end position="188"/>
    </location>
</feature>
<dbReference type="GO" id="GO:0015344">
    <property type="term" value="F:siderophore uptake transmembrane transporter activity"/>
    <property type="evidence" value="ECO:0007669"/>
    <property type="project" value="TreeGrafter"/>
</dbReference>
<dbReference type="Pfam" id="PF00593">
    <property type="entry name" value="TonB_dep_Rec_b-barrel"/>
    <property type="match status" value="1"/>
</dbReference>
<dbReference type="InterPro" id="IPR036942">
    <property type="entry name" value="Beta-barrel_TonB_sf"/>
</dbReference>
<sequence>MERETIEGLPGGANGSLNQILLQTPGVVQDSLGDIHIHGEHRNLQYRLNGVQLPEGVAGFAQVFDARSLRSVSVPTGALPAQLGFRTNAVIDLETRTGALDRGGSIGVYGGARGTLQPRITPRLMLNFGVRWDQVAQSVTAGQVSPRVNIVWKPSDTTTFHAGYARTFTPPQFELVQAGSIARYEGTTAAPFSQLEWQGGRAALGHHALWQRAAAGLRRDGEVGLLRHRQSRHPAGIHRAGSRTLDRAGRSHQRLRRDYQLRDGTGIGLGAPQYGMRRGVFAGLSRSFRGGDLSGRRAGARLPAAALKGS</sequence>